<accession>A0A2K2G482</accession>
<evidence type="ECO:0000256" key="1">
    <source>
        <dbReference type="SAM" id="MobiDB-lite"/>
    </source>
</evidence>
<dbReference type="RefSeq" id="WP_103095056.1">
    <property type="nucleotide sequence ID" value="NZ_LYMM01000022.1"/>
</dbReference>
<dbReference type="Proteomes" id="UP000236327">
    <property type="component" value="Unassembled WGS sequence"/>
</dbReference>
<feature type="region of interest" description="Disordered" evidence="1">
    <location>
        <begin position="1"/>
        <end position="33"/>
    </location>
</feature>
<feature type="compositionally biased region" description="Polar residues" evidence="1">
    <location>
        <begin position="8"/>
        <end position="24"/>
    </location>
</feature>
<evidence type="ECO:0000313" key="3">
    <source>
        <dbReference type="Proteomes" id="UP000236327"/>
    </source>
</evidence>
<organism evidence="2 3">
    <name type="scientific">Novosphingobium guangzhouense</name>
    <dbReference type="NCBI Taxonomy" id="1850347"/>
    <lineage>
        <taxon>Bacteria</taxon>
        <taxon>Pseudomonadati</taxon>
        <taxon>Pseudomonadota</taxon>
        <taxon>Alphaproteobacteria</taxon>
        <taxon>Sphingomonadales</taxon>
        <taxon>Sphingomonadaceae</taxon>
        <taxon>Novosphingobium</taxon>
    </lineage>
</organism>
<protein>
    <submittedName>
        <fullName evidence="2">Uncharacterized protein</fullName>
    </submittedName>
</protein>
<keyword evidence="3" id="KW-1185">Reference proteome</keyword>
<gene>
    <name evidence="2" type="ORF">A8V01_14920</name>
</gene>
<sequence>MNIDHPSSFAQPNMIGGQTVSSTITRDEREVASRPEWAGRVMRAYEASRSEVRRKVALLRR</sequence>
<reference evidence="2 3" key="1">
    <citation type="submission" date="2016-05" db="EMBL/GenBank/DDBJ databases">
        <title>Complete genome sequence of Novosphingobium guangzhouense SA925(T).</title>
        <authorList>
            <person name="Sha S."/>
        </authorList>
    </citation>
    <scope>NUCLEOTIDE SEQUENCE [LARGE SCALE GENOMIC DNA]</scope>
    <source>
        <strain evidence="2 3">SA925</strain>
    </source>
</reference>
<dbReference type="EMBL" id="LYMM01000022">
    <property type="protein sequence ID" value="PNU05850.1"/>
    <property type="molecule type" value="Genomic_DNA"/>
</dbReference>
<comment type="caution">
    <text evidence="2">The sequence shown here is derived from an EMBL/GenBank/DDBJ whole genome shotgun (WGS) entry which is preliminary data.</text>
</comment>
<dbReference type="AlphaFoldDB" id="A0A2K2G482"/>
<evidence type="ECO:0000313" key="2">
    <source>
        <dbReference type="EMBL" id="PNU05850.1"/>
    </source>
</evidence>
<name>A0A2K2G482_9SPHN</name>
<proteinExistence type="predicted"/>